<keyword evidence="7" id="KW-1185">Reference proteome</keyword>
<comment type="caution">
    <text evidence="6">The sequence shown here is derived from an EMBL/GenBank/DDBJ whole genome shotgun (WGS) entry which is preliminary data.</text>
</comment>
<dbReference type="Gene3D" id="3.40.50.1820">
    <property type="entry name" value="alpha/beta hydrolase"/>
    <property type="match status" value="1"/>
</dbReference>
<dbReference type="AlphaFoldDB" id="A0A8K1CTB9"/>
<sequence>MRKRKRQKPDQVELAPTCLKFEQCRSKNAPSSGDAKASTPKHNDAKKALDLTFIDSVPEDLHPYHIEMEPSTLFYKSFFRSYVQQKQNNAPNVGKSSEFAQARSTVELRLMQRYAHESVTQPQGRSGSAMVQEEPVERIPADSSDSHFVHALPDLPTQRNDSLCGEQLRRETGALNSLYYVFYESAVASHSSTDQPPVILWLSGGPGCSGLVAALFELGPCTFDDETNTLTKNPYAWTEVAHVIFVDQPRGTGFSTASPFTDEGPWTEHQAMVNLSKFVELFFQRHPELDQHDFYIFGESFGGHYVPDLGAYMIQTAPGVWAHRLKGVGIGNGVVSPTAYLQTYLKFGSAVRYGADVLGVFKNQLQEAQKPALDAIAKCKEKKEQTGGQLRGTEDNKSQSEYKAACHDAACKLSGFYGDAVSGVLAAGLNMYDSRRKCHREDWTGLCYRLSRLETLVNQPHALDYFGVGGQKWQLCNPNVNMELQDVDVLEESQENVALLLDNGVRVLVYAGDADSMAPWEMQERWTHDMQWKGQQEFIHNSTDAFQVDGSAVGTIQTAHGLSLVRVFEAGHMVPHDQPKTALELVRIFLQRKQHDVFT</sequence>
<dbReference type="OrthoDB" id="443318at2759"/>
<evidence type="ECO:0000313" key="7">
    <source>
        <dbReference type="Proteomes" id="UP000794436"/>
    </source>
</evidence>
<reference evidence="6" key="1">
    <citation type="submission" date="2019-03" db="EMBL/GenBank/DDBJ databases">
        <title>Long read genome sequence of the mycoparasitic Pythium oligandrum ATCC 38472 isolated from sugarbeet rhizosphere.</title>
        <authorList>
            <person name="Gaulin E."/>
        </authorList>
    </citation>
    <scope>NUCLEOTIDE SEQUENCE</scope>
    <source>
        <strain evidence="6">ATCC 38472_TT</strain>
    </source>
</reference>
<organism evidence="6 7">
    <name type="scientific">Pythium oligandrum</name>
    <name type="common">Mycoparasitic fungus</name>
    <dbReference type="NCBI Taxonomy" id="41045"/>
    <lineage>
        <taxon>Eukaryota</taxon>
        <taxon>Sar</taxon>
        <taxon>Stramenopiles</taxon>
        <taxon>Oomycota</taxon>
        <taxon>Peronosporomycetes</taxon>
        <taxon>Pythiales</taxon>
        <taxon>Pythiaceae</taxon>
        <taxon>Pythium</taxon>
    </lineage>
</organism>
<dbReference type="Pfam" id="PF00450">
    <property type="entry name" value="Peptidase_S10"/>
    <property type="match status" value="1"/>
</dbReference>
<keyword evidence="4" id="KW-0378">Hydrolase</keyword>
<dbReference type="InterPro" id="IPR029058">
    <property type="entry name" value="AB_hydrolase_fold"/>
</dbReference>
<evidence type="ECO:0000313" key="6">
    <source>
        <dbReference type="EMBL" id="TMW68315.1"/>
    </source>
</evidence>
<accession>A0A8K1CTB9</accession>
<dbReference type="Proteomes" id="UP000794436">
    <property type="component" value="Unassembled WGS sequence"/>
</dbReference>
<dbReference type="PANTHER" id="PTHR11802">
    <property type="entry name" value="SERINE PROTEASE FAMILY S10 SERINE CARBOXYPEPTIDASE"/>
    <property type="match status" value="1"/>
</dbReference>
<protein>
    <recommendedName>
        <fullName evidence="8">Serine carboxypeptidase</fullName>
    </recommendedName>
</protein>
<comment type="similarity">
    <text evidence="1">Belongs to the peptidase S10 family.</text>
</comment>
<dbReference type="SUPFAM" id="SSF53474">
    <property type="entry name" value="alpha/beta-Hydrolases"/>
    <property type="match status" value="1"/>
</dbReference>
<evidence type="ECO:0008006" key="8">
    <source>
        <dbReference type="Google" id="ProtNLM"/>
    </source>
</evidence>
<keyword evidence="2" id="KW-0121">Carboxypeptidase</keyword>
<dbReference type="PRINTS" id="PR00724">
    <property type="entry name" value="CRBOXYPTASEC"/>
</dbReference>
<dbReference type="InterPro" id="IPR001563">
    <property type="entry name" value="Peptidase_S10"/>
</dbReference>
<name>A0A8K1CTB9_PYTOL</name>
<dbReference type="GO" id="GO:0004185">
    <property type="term" value="F:serine-type carboxypeptidase activity"/>
    <property type="evidence" value="ECO:0007669"/>
    <property type="project" value="InterPro"/>
</dbReference>
<gene>
    <name evidence="6" type="ORF">Poli38472_005783</name>
</gene>
<evidence type="ECO:0000256" key="4">
    <source>
        <dbReference type="ARBA" id="ARBA00022801"/>
    </source>
</evidence>
<evidence type="ECO:0000256" key="3">
    <source>
        <dbReference type="ARBA" id="ARBA00022670"/>
    </source>
</evidence>
<keyword evidence="3" id="KW-0645">Protease</keyword>
<dbReference type="EMBL" id="SPLM01000002">
    <property type="protein sequence ID" value="TMW68315.1"/>
    <property type="molecule type" value="Genomic_DNA"/>
</dbReference>
<evidence type="ECO:0000256" key="2">
    <source>
        <dbReference type="ARBA" id="ARBA00022645"/>
    </source>
</evidence>
<evidence type="ECO:0000256" key="5">
    <source>
        <dbReference type="ARBA" id="ARBA00023180"/>
    </source>
</evidence>
<evidence type="ECO:0000256" key="1">
    <source>
        <dbReference type="ARBA" id="ARBA00009431"/>
    </source>
</evidence>
<dbReference type="GO" id="GO:0006508">
    <property type="term" value="P:proteolysis"/>
    <property type="evidence" value="ECO:0007669"/>
    <property type="project" value="UniProtKB-KW"/>
</dbReference>
<proteinExistence type="inferred from homology"/>
<keyword evidence="5" id="KW-0325">Glycoprotein</keyword>
<dbReference type="PANTHER" id="PTHR11802:SF113">
    <property type="entry name" value="SERINE CARBOXYPEPTIDASE CTSA-4.1"/>
    <property type="match status" value="1"/>
</dbReference>